<comment type="caution">
    <text evidence="1">The sequence shown here is derived from an EMBL/GenBank/DDBJ whole genome shotgun (WGS) entry which is preliminary data.</text>
</comment>
<dbReference type="AlphaFoldDB" id="A0A4Z2EBR0"/>
<evidence type="ECO:0000313" key="1">
    <source>
        <dbReference type="EMBL" id="TNN26191.1"/>
    </source>
</evidence>
<name>A0A4Z2EBR0_9TELE</name>
<gene>
    <name evidence="1" type="ORF">EYF80_063672</name>
</gene>
<accession>A0A4Z2EBR0</accession>
<keyword evidence="2" id="KW-1185">Reference proteome</keyword>
<evidence type="ECO:0000313" key="2">
    <source>
        <dbReference type="Proteomes" id="UP000314294"/>
    </source>
</evidence>
<dbReference type="Proteomes" id="UP000314294">
    <property type="component" value="Unassembled WGS sequence"/>
</dbReference>
<organism evidence="1 2">
    <name type="scientific">Liparis tanakae</name>
    <name type="common">Tanaka's snailfish</name>
    <dbReference type="NCBI Taxonomy" id="230148"/>
    <lineage>
        <taxon>Eukaryota</taxon>
        <taxon>Metazoa</taxon>
        <taxon>Chordata</taxon>
        <taxon>Craniata</taxon>
        <taxon>Vertebrata</taxon>
        <taxon>Euteleostomi</taxon>
        <taxon>Actinopterygii</taxon>
        <taxon>Neopterygii</taxon>
        <taxon>Teleostei</taxon>
        <taxon>Neoteleostei</taxon>
        <taxon>Acanthomorphata</taxon>
        <taxon>Eupercaria</taxon>
        <taxon>Perciformes</taxon>
        <taxon>Cottioidei</taxon>
        <taxon>Cottales</taxon>
        <taxon>Liparidae</taxon>
        <taxon>Liparis</taxon>
    </lineage>
</organism>
<proteinExistence type="predicted"/>
<reference evidence="1 2" key="1">
    <citation type="submission" date="2019-03" db="EMBL/GenBank/DDBJ databases">
        <title>First draft genome of Liparis tanakae, snailfish: a comprehensive survey of snailfish specific genes.</title>
        <authorList>
            <person name="Kim W."/>
            <person name="Song I."/>
            <person name="Jeong J.-H."/>
            <person name="Kim D."/>
            <person name="Kim S."/>
            <person name="Ryu S."/>
            <person name="Song J.Y."/>
            <person name="Lee S.K."/>
        </authorList>
    </citation>
    <scope>NUCLEOTIDE SEQUENCE [LARGE SCALE GENOMIC DNA]</scope>
    <source>
        <tissue evidence="1">Muscle</tissue>
    </source>
</reference>
<dbReference type="EMBL" id="SRLO01010783">
    <property type="protein sequence ID" value="TNN26191.1"/>
    <property type="molecule type" value="Genomic_DNA"/>
</dbReference>
<protein>
    <submittedName>
        <fullName evidence="1">Uncharacterized protein</fullName>
    </submittedName>
</protein>
<sequence length="145" mass="16502">MKELRLLMQNAEEDEYLYILHTWEHFTTQLKAPKTCNRPILLPSSVGHNSSSINSLIKAPGRMKGRVESLLKLPSGPLAEAQIASPPLRPNMAEPYVHQHHLDGAPLPRSRVELNLRPIQRNGAAVDRWRERRGRKVTDVTYGRL</sequence>